<evidence type="ECO:0000256" key="1">
    <source>
        <dbReference type="SAM" id="Phobius"/>
    </source>
</evidence>
<sequence length="304" mass="34066">MVSIKRKRHPNPAVATQYLWALISNLLLVMIPLPIGPMRRQMVGTERRRKSGHDTIIYSHPDIVCTAHLIWVGWVVAGAGVFNMYVANPNWQLPIGSLCWLWLATLILTIAMMGLRFSSVACGYLAAAVLLISVLTLLLRQNFTESPGKFINAFDEIPVDIAWGVPLIVSTVLGVLFAAVSAWQTLHEVWVLPYDEDYLEQRQFLRRAWSRSLGGLQFEASTPCVLRRMILFGYGDIIIRLLNGTEVARVSGVFFAERHAELMRRRMISSGDAGNSHINDDQVALEAGAYDDDDMAFALHEEVE</sequence>
<name>A0A517PSZ5_9PLAN</name>
<gene>
    <name evidence="2" type="ORF">HG66A1_43020</name>
</gene>
<feature type="transmembrane region" description="Helical" evidence="1">
    <location>
        <begin position="57"/>
        <end position="85"/>
    </location>
</feature>
<feature type="transmembrane region" description="Helical" evidence="1">
    <location>
        <begin position="18"/>
        <end position="36"/>
    </location>
</feature>
<dbReference type="RefSeq" id="WP_145188409.1">
    <property type="nucleotide sequence ID" value="NZ_CP036266.1"/>
</dbReference>
<keyword evidence="1" id="KW-1133">Transmembrane helix</keyword>
<feature type="transmembrane region" description="Helical" evidence="1">
    <location>
        <begin position="91"/>
        <end position="115"/>
    </location>
</feature>
<reference evidence="2 3" key="1">
    <citation type="submission" date="2019-02" db="EMBL/GenBank/DDBJ databases">
        <title>Deep-cultivation of Planctomycetes and their phenomic and genomic characterization uncovers novel biology.</title>
        <authorList>
            <person name="Wiegand S."/>
            <person name="Jogler M."/>
            <person name="Boedeker C."/>
            <person name="Pinto D."/>
            <person name="Vollmers J."/>
            <person name="Rivas-Marin E."/>
            <person name="Kohn T."/>
            <person name="Peeters S.H."/>
            <person name="Heuer A."/>
            <person name="Rast P."/>
            <person name="Oberbeckmann S."/>
            <person name="Bunk B."/>
            <person name="Jeske O."/>
            <person name="Meyerdierks A."/>
            <person name="Storesund J.E."/>
            <person name="Kallscheuer N."/>
            <person name="Luecker S."/>
            <person name="Lage O.M."/>
            <person name="Pohl T."/>
            <person name="Merkel B.J."/>
            <person name="Hornburger P."/>
            <person name="Mueller R.-W."/>
            <person name="Bruemmer F."/>
            <person name="Labrenz M."/>
            <person name="Spormann A.M."/>
            <person name="Op den Camp H."/>
            <person name="Overmann J."/>
            <person name="Amann R."/>
            <person name="Jetten M.S.M."/>
            <person name="Mascher T."/>
            <person name="Medema M.H."/>
            <person name="Devos D.P."/>
            <person name="Kaster A.-K."/>
            <person name="Ovreas L."/>
            <person name="Rohde M."/>
            <person name="Galperin M.Y."/>
            <person name="Jogler C."/>
        </authorList>
    </citation>
    <scope>NUCLEOTIDE SEQUENCE [LARGE SCALE GENOMIC DNA]</scope>
    <source>
        <strain evidence="2 3">HG66A1</strain>
    </source>
</reference>
<feature type="transmembrane region" description="Helical" evidence="1">
    <location>
        <begin position="122"/>
        <end position="141"/>
    </location>
</feature>
<evidence type="ECO:0000313" key="3">
    <source>
        <dbReference type="Proteomes" id="UP000320421"/>
    </source>
</evidence>
<proteinExistence type="predicted"/>
<feature type="transmembrane region" description="Helical" evidence="1">
    <location>
        <begin position="161"/>
        <end position="183"/>
    </location>
</feature>
<dbReference type="AlphaFoldDB" id="A0A517PSZ5"/>
<dbReference type="Proteomes" id="UP000320421">
    <property type="component" value="Chromosome"/>
</dbReference>
<dbReference type="EMBL" id="CP036266">
    <property type="protein sequence ID" value="QDT22494.1"/>
    <property type="molecule type" value="Genomic_DNA"/>
</dbReference>
<evidence type="ECO:0000313" key="2">
    <source>
        <dbReference type="EMBL" id="QDT22494.1"/>
    </source>
</evidence>
<keyword evidence="1" id="KW-0812">Transmembrane</keyword>
<organism evidence="2 3">
    <name type="scientific">Gimesia chilikensis</name>
    <dbReference type="NCBI Taxonomy" id="2605989"/>
    <lineage>
        <taxon>Bacteria</taxon>
        <taxon>Pseudomonadati</taxon>
        <taxon>Planctomycetota</taxon>
        <taxon>Planctomycetia</taxon>
        <taxon>Planctomycetales</taxon>
        <taxon>Planctomycetaceae</taxon>
        <taxon>Gimesia</taxon>
    </lineage>
</organism>
<keyword evidence="3" id="KW-1185">Reference proteome</keyword>
<protein>
    <submittedName>
        <fullName evidence="2">Uncharacterized protein</fullName>
    </submittedName>
</protein>
<accession>A0A517PSZ5</accession>
<keyword evidence="1" id="KW-0472">Membrane</keyword>